<sequence>EGIFEKQPSAYPIPIATPGPAPLAPPAVAATAVLAPSSCRLYPPPPPPPPISVGGARPPEPASLHAIKAAPHPRLFSLDLDLVWRQRCKKFEDCKRFSGTEDCT</sequence>
<evidence type="ECO:0000313" key="2">
    <source>
        <dbReference type="Proteomes" id="UP000026962"/>
    </source>
</evidence>
<proteinExistence type="predicted"/>
<evidence type="ECO:0000313" key="1">
    <source>
        <dbReference type="EnsemblPlants" id="OPUNC11G12810.1"/>
    </source>
</evidence>
<dbReference type="Gramene" id="OPUNC11G12810.1">
    <property type="protein sequence ID" value="OPUNC11G12810.1"/>
    <property type="gene ID" value="OPUNC11G12810"/>
</dbReference>
<dbReference type="HOGENOM" id="CLU_178191_0_0_1"/>
<reference evidence="1" key="1">
    <citation type="submission" date="2015-04" db="UniProtKB">
        <authorList>
            <consortium name="EnsemblPlants"/>
        </authorList>
    </citation>
    <scope>IDENTIFICATION</scope>
</reference>
<protein>
    <submittedName>
        <fullName evidence="1">Uncharacterized protein</fullName>
    </submittedName>
</protein>
<name>A0A0E0MFX9_ORYPU</name>
<dbReference type="Proteomes" id="UP000026962">
    <property type="component" value="Chromosome 11"/>
</dbReference>
<reference evidence="1" key="2">
    <citation type="submission" date="2018-05" db="EMBL/GenBank/DDBJ databases">
        <title>OpunRS2 (Oryza punctata Reference Sequence Version 2).</title>
        <authorList>
            <person name="Zhang J."/>
            <person name="Kudrna D."/>
            <person name="Lee S."/>
            <person name="Talag J."/>
            <person name="Welchert J."/>
            <person name="Wing R.A."/>
        </authorList>
    </citation>
    <scope>NUCLEOTIDE SEQUENCE [LARGE SCALE GENOMIC DNA]</scope>
</reference>
<dbReference type="EnsemblPlants" id="OPUNC11G12810.1">
    <property type="protein sequence ID" value="OPUNC11G12810.1"/>
    <property type="gene ID" value="OPUNC11G12810"/>
</dbReference>
<organism evidence="1">
    <name type="scientific">Oryza punctata</name>
    <name type="common">Red rice</name>
    <dbReference type="NCBI Taxonomy" id="4537"/>
    <lineage>
        <taxon>Eukaryota</taxon>
        <taxon>Viridiplantae</taxon>
        <taxon>Streptophyta</taxon>
        <taxon>Embryophyta</taxon>
        <taxon>Tracheophyta</taxon>
        <taxon>Spermatophyta</taxon>
        <taxon>Magnoliopsida</taxon>
        <taxon>Liliopsida</taxon>
        <taxon>Poales</taxon>
        <taxon>Poaceae</taxon>
        <taxon>BOP clade</taxon>
        <taxon>Oryzoideae</taxon>
        <taxon>Oryzeae</taxon>
        <taxon>Oryzinae</taxon>
        <taxon>Oryza</taxon>
    </lineage>
</organism>
<accession>A0A0E0MFX9</accession>
<keyword evidence="2" id="KW-1185">Reference proteome</keyword>
<dbReference type="AlphaFoldDB" id="A0A0E0MFX9"/>